<feature type="transmembrane region" description="Helical" evidence="2">
    <location>
        <begin position="626"/>
        <end position="650"/>
    </location>
</feature>
<protein>
    <recommendedName>
        <fullName evidence="3">DUF6536 domain-containing protein</fullName>
    </recommendedName>
</protein>
<reference evidence="4 5" key="1">
    <citation type="submission" date="2017-04" db="EMBL/GenBank/DDBJ databases">
        <title>Draft genome sequence of Tuber borchii Vittad., a whitish edible truffle.</title>
        <authorList>
            <consortium name="DOE Joint Genome Institute"/>
            <person name="Murat C."/>
            <person name="Kuo A."/>
            <person name="Barry K.W."/>
            <person name="Clum A."/>
            <person name="Dockter R.B."/>
            <person name="Fauchery L."/>
            <person name="Iotti M."/>
            <person name="Kohler A."/>
            <person name="Labutti K."/>
            <person name="Lindquist E.A."/>
            <person name="Lipzen A."/>
            <person name="Ohm R.A."/>
            <person name="Wang M."/>
            <person name="Grigoriev I.V."/>
            <person name="Zambonelli A."/>
            <person name="Martin F.M."/>
        </authorList>
    </citation>
    <scope>NUCLEOTIDE SEQUENCE [LARGE SCALE GENOMIC DNA]</scope>
    <source>
        <strain evidence="4 5">Tbo3840</strain>
    </source>
</reference>
<keyword evidence="2" id="KW-0812">Transmembrane</keyword>
<evidence type="ECO:0000256" key="1">
    <source>
        <dbReference type="SAM" id="MobiDB-lite"/>
    </source>
</evidence>
<feature type="transmembrane region" description="Helical" evidence="2">
    <location>
        <begin position="468"/>
        <end position="488"/>
    </location>
</feature>
<feature type="domain" description="DUF6536" evidence="3">
    <location>
        <begin position="54"/>
        <end position="205"/>
    </location>
</feature>
<dbReference type="PANTHER" id="PTHR35395">
    <property type="entry name" value="DUF6536 DOMAIN-CONTAINING PROTEIN"/>
    <property type="match status" value="1"/>
</dbReference>
<dbReference type="AlphaFoldDB" id="A0A2T6ZR71"/>
<accession>A0A2T6ZR71</accession>
<dbReference type="Pfam" id="PF20163">
    <property type="entry name" value="DUF6536"/>
    <property type="match status" value="1"/>
</dbReference>
<feature type="region of interest" description="Disordered" evidence="1">
    <location>
        <begin position="1"/>
        <end position="40"/>
    </location>
</feature>
<feature type="transmembrane region" description="Helical" evidence="2">
    <location>
        <begin position="54"/>
        <end position="78"/>
    </location>
</feature>
<sequence length="733" mass="80798">MVAVFPGGRNNDRGSAGGGCESSARESSTPDPEPTQERSKSFSSVWKPVWYTGWHTGVLACATSVAVVLFINIGLIIYGRTMLKHEVESGSRTLYSGSCAKSRTIGLWLHLVINALSTLLLSASNYTQQCLAAPTRSEINTAHARRRWMDIGVPSVRNLFKIKPERTLLWIAIGLTSIPLHLLYNSAVFTSVAANEFTVAVVTNNHFEPGAYSNLTEALTNYLLMPPTATAWVRDRYNIEVFSGVLKGYQASPDSYEDLTPSECTKLYNTDFVSSHRNLFLITKDSSDTTHNNTLLDMIGVWGIGGVSPSSWMCAYSLAGEGRVYRETSLPCNPSELTSNVTSGFPWRVKLTTGEEVEISGCKSERTPEKCTVQLVINIMIVVICCNFVKVCCMVMAIARSREPTLVTLGDAIDSFLRAPDPSTIGICFANRPYIKREWSHGGWRAEPRQWKQKGVQRWWTSVSKTRWITCIFFCSIIIIAAGVSLRLGMANEGKYWSTDLKSMWAKGFGKANSVSLVGIDFPDILSMIFFANLPQTILSFFYITYNSLFTCMLLGREWSLFGYHHCTLRVTSPGPGQRSTYWLQMPYIYAVPLMTLSGLLHWLTSQSLFLAVVDLQGPLGQGTPIPFFAVGYSSIAITFVLTLGVLALLTVVGMGYKRFAAEITTVGSCSAAISAACHASWVDTEEIVGKEMRWGDVGIAPTLGVRHLAFSSEEVRKPVFGEVYAGAVRQRG</sequence>
<dbReference type="STRING" id="42251.A0A2T6ZR71"/>
<feature type="transmembrane region" description="Helical" evidence="2">
    <location>
        <begin position="167"/>
        <end position="184"/>
    </location>
</feature>
<keyword evidence="2" id="KW-0472">Membrane</keyword>
<dbReference type="InterPro" id="IPR046623">
    <property type="entry name" value="DUF6536"/>
</dbReference>
<keyword evidence="5" id="KW-1185">Reference proteome</keyword>
<dbReference type="PANTHER" id="PTHR35395:SF1">
    <property type="entry name" value="DUF6536 DOMAIN-CONTAINING PROTEIN"/>
    <property type="match status" value="1"/>
</dbReference>
<dbReference type="EMBL" id="NESQ01000133">
    <property type="protein sequence ID" value="PUU77990.1"/>
    <property type="molecule type" value="Genomic_DNA"/>
</dbReference>
<gene>
    <name evidence="4" type="ORF">B9Z19DRAFT_984746</name>
</gene>
<organism evidence="4 5">
    <name type="scientific">Tuber borchii</name>
    <name type="common">White truffle</name>
    <dbReference type="NCBI Taxonomy" id="42251"/>
    <lineage>
        <taxon>Eukaryota</taxon>
        <taxon>Fungi</taxon>
        <taxon>Dikarya</taxon>
        <taxon>Ascomycota</taxon>
        <taxon>Pezizomycotina</taxon>
        <taxon>Pezizomycetes</taxon>
        <taxon>Pezizales</taxon>
        <taxon>Tuberaceae</taxon>
        <taxon>Tuber</taxon>
    </lineage>
</organism>
<dbReference type="OrthoDB" id="4507199at2759"/>
<evidence type="ECO:0000313" key="4">
    <source>
        <dbReference type="EMBL" id="PUU77990.1"/>
    </source>
</evidence>
<feature type="transmembrane region" description="Helical" evidence="2">
    <location>
        <begin position="525"/>
        <end position="546"/>
    </location>
</feature>
<name>A0A2T6ZR71_TUBBO</name>
<feature type="transmembrane region" description="Helical" evidence="2">
    <location>
        <begin position="588"/>
        <end position="606"/>
    </location>
</feature>
<dbReference type="Proteomes" id="UP000244722">
    <property type="component" value="Unassembled WGS sequence"/>
</dbReference>
<feature type="transmembrane region" description="Helical" evidence="2">
    <location>
        <begin position="375"/>
        <end position="399"/>
    </location>
</feature>
<evidence type="ECO:0000259" key="3">
    <source>
        <dbReference type="Pfam" id="PF20163"/>
    </source>
</evidence>
<evidence type="ECO:0000313" key="5">
    <source>
        <dbReference type="Proteomes" id="UP000244722"/>
    </source>
</evidence>
<keyword evidence="2" id="KW-1133">Transmembrane helix</keyword>
<proteinExistence type="predicted"/>
<comment type="caution">
    <text evidence="4">The sequence shown here is derived from an EMBL/GenBank/DDBJ whole genome shotgun (WGS) entry which is preliminary data.</text>
</comment>
<evidence type="ECO:0000256" key="2">
    <source>
        <dbReference type="SAM" id="Phobius"/>
    </source>
</evidence>